<dbReference type="AlphaFoldDB" id="A0A8R1TUY1"/>
<organism evidence="1 2">
    <name type="scientific">Onchocerca volvulus</name>
    <dbReference type="NCBI Taxonomy" id="6282"/>
    <lineage>
        <taxon>Eukaryota</taxon>
        <taxon>Metazoa</taxon>
        <taxon>Ecdysozoa</taxon>
        <taxon>Nematoda</taxon>
        <taxon>Chromadorea</taxon>
        <taxon>Rhabditida</taxon>
        <taxon>Spirurina</taxon>
        <taxon>Spiruromorpha</taxon>
        <taxon>Filarioidea</taxon>
        <taxon>Onchocercidae</taxon>
        <taxon>Onchocerca</taxon>
    </lineage>
</organism>
<evidence type="ECO:0000313" key="2">
    <source>
        <dbReference type="Proteomes" id="UP000024404"/>
    </source>
</evidence>
<name>A0A8R1TUY1_ONCVO</name>
<dbReference type="EMBL" id="CMVM020000163">
    <property type="status" value="NOT_ANNOTATED_CDS"/>
    <property type="molecule type" value="Genomic_DNA"/>
</dbReference>
<reference evidence="2" key="1">
    <citation type="submission" date="2013-10" db="EMBL/GenBank/DDBJ databases">
        <title>Genome sequencing of Onchocerca volvulus.</title>
        <authorList>
            <person name="Cotton J."/>
            <person name="Tsai J."/>
            <person name="Stanley E."/>
            <person name="Tracey A."/>
            <person name="Holroyd N."/>
            <person name="Lustigman S."/>
            <person name="Berriman M."/>
        </authorList>
    </citation>
    <scope>NUCLEOTIDE SEQUENCE</scope>
</reference>
<evidence type="ECO:0000313" key="1">
    <source>
        <dbReference type="EnsemblMetazoa" id="OVOC5927.1"/>
    </source>
</evidence>
<sequence length="79" mass="9211">MKNGSVGNHFNNDNKNTSNSKYYYRLIPEIKAPVEKQKYGVLETIRLRQEKSSTFKYQRESLNLTSVTFDICAIFLKSD</sequence>
<protein>
    <submittedName>
        <fullName evidence="1">Uncharacterized protein</fullName>
    </submittedName>
</protein>
<dbReference type="EnsemblMetazoa" id="OVOC5927.1">
    <property type="protein sequence ID" value="OVOC5927.1"/>
    <property type="gene ID" value="WBGene00242736"/>
</dbReference>
<keyword evidence="2" id="KW-1185">Reference proteome</keyword>
<dbReference type="Proteomes" id="UP000024404">
    <property type="component" value="Unassembled WGS sequence"/>
</dbReference>
<proteinExistence type="predicted"/>
<reference evidence="1" key="2">
    <citation type="submission" date="2022-06" db="UniProtKB">
        <authorList>
            <consortium name="EnsemblMetazoa"/>
        </authorList>
    </citation>
    <scope>IDENTIFICATION</scope>
</reference>
<accession>A0A8R1TUY1</accession>